<accession>A0ABU0D8P9</accession>
<dbReference type="InterPro" id="IPR011990">
    <property type="entry name" value="TPR-like_helical_dom_sf"/>
</dbReference>
<organism evidence="2 3">
    <name type="scientific">Lederbergia wuyishanensis</name>
    <dbReference type="NCBI Taxonomy" id="1347903"/>
    <lineage>
        <taxon>Bacteria</taxon>
        <taxon>Bacillati</taxon>
        <taxon>Bacillota</taxon>
        <taxon>Bacilli</taxon>
        <taxon>Bacillales</taxon>
        <taxon>Bacillaceae</taxon>
        <taxon>Lederbergia</taxon>
    </lineage>
</organism>
<dbReference type="EMBL" id="JAUSUO010000011">
    <property type="protein sequence ID" value="MDQ0344791.1"/>
    <property type="molecule type" value="Genomic_DNA"/>
</dbReference>
<protein>
    <submittedName>
        <fullName evidence="2">Tetratricopeptide (TPR) repeat protein</fullName>
    </submittedName>
</protein>
<keyword evidence="1" id="KW-0812">Transmembrane</keyword>
<sequence length="207" mass="24500">MKKTFFLSLIIAFVLIGLLSSHHIPMPYVFALTFVLLFLIILAPKVYYMYFSKNIKNIERFMKNNLNQPLIAFYYGIANEEDMVVSESLEKILKRYKKTQHQAIFKTIYSLYNKDVLEMKKYINEIKPLPFQYYYEGIVLIDEGNFEKAEEYVEKIETTWMKYALKAELELKRGELEKAVICAGTALDNAKGMQKYMIYKHNNRVFT</sequence>
<evidence type="ECO:0000313" key="3">
    <source>
        <dbReference type="Proteomes" id="UP001232343"/>
    </source>
</evidence>
<dbReference type="RefSeq" id="WP_244681231.1">
    <property type="nucleotide sequence ID" value="NZ_JALIRM010000004.1"/>
</dbReference>
<evidence type="ECO:0000256" key="1">
    <source>
        <dbReference type="SAM" id="Phobius"/>
    </source>
</evidence>
<keyword evidence="3" id="KW-1185">Reference proteome</keyword>
<reference evidence="2 3" key="1">
    <citation type="submission" date="2023-07" db="EMBL/GenBank/DDBJ databases">
        <title>Genomic Encyclopedia of Type Strains, Phase IV (KMG-IV): sequencing the most valuable type-strain genomes for metagenomic binning, comparative biology and taxonomic classification.</title>
        <authorList>
            <person name="Goeker M."/>
        </authorList>
    </citation>
    <scope>NUCLEOTIDE SEQUENCE [LARGE SCALE GENOMIC DNA]</scope>
    <source>
        <strain evidence="2 3">DSM 27848</strain>
    </source>
</reference>
<keyword evidence="1" id="KW-0472">Membrane</keyword>
<feature type="transmembrane region" description="Helical" evidence="1">
    <location>
        <begin position="31"/>
        <end position="51"/>
    </location>
</feature>
<evidence type="ECO:0000313" key="2">
    <source>
        <dbReference type="EMBL" id="MDQ0344791.1"/>
    </source>
</evidence>
<proteinExistence type="predicted"/>
<dbReference type="SUPFAM" id="SSF48452">
    <property type="entry name" value="TPR-like"/>
    <property type="match status" value="1"/>
</dbReference>
<dbReference type="Proteomes" id="UP001232343">
    <property type="component" value="Unassembled WGS sequence"/>
</dbReference>
<gene>
    <name evidence="2" type="ORF">J2S14_003635</name>
</gene>
<keyword evidence="1" id="KW-1133">Transmembrane helix</keyword>
<comment type="caution">
    <text evidence="2">The sequence shown here is derived from an EMBL/GenBank/DDBJ whole genome shotgun (WGS) entry which is preliminary data.</text>
</comment>
<name>A0ABU0D8P9_9BACI</name>